<dbReference type="AlphaFoldDB" id="A0A1H8SU31"/>
<evidence type="ECO:0000256" key="9">
    <source>
        <dbReference type="ARBA" id="ARBA00022842"/>
    </source>
</evidence>
<evidence type="ECO:0000256" key="10">
    <source>
        <dbReference type="ARBA" id="ARBA00022909"/>
    </source>
</evidence>
<dbReference type="STRING" id="112903.SAMN04490178_105193"/>
<evidence type="ECO:0000256" key="11">
    <source>
        <dbReference type="ARBA" id="ARBA00030193"/>
    </source>
</evidence>
<sequence length="294" mass="31965">MNLQDRNSLDNGCGRSLSLPCREYSWPDGKKLSIRPGKTLVMGILNVTPDSFSDGGCYRKMDAALRHMETLIADGADILDIGAESTRPYGNSREVSAMEEMDRLLPVLEKVLAACPIPVSVDTYKACVADEALKLGAHMINDVWGLQRDPAMAAVVARHDVPVIVMHNQQEASYGEDLLLDVAGFLARSIELAVAAGLDRSKIIVDPGIGFAKTTAHNLELMSRLEELQVLDCPILLGTSRKRFIGEVLDLPVTDRVEGTGATVVLGITKGVQLVRVHDVKEIARMTKMTDAML</sequence>
<dbReference type="RefSeq" id="WP_091744980.1">
    <property type="nucleotide sequence ID" value="NZ_FODY01000005.1"/>
</dbReference>
<evidence type="ECO:0000256" key="5">
    <source>
        <dbReference type="ARBA" id="ARBA00012458"/>
    </source>
</evidence>
<evidence type="ECO:0000256" key="7">
    <source>
        <dbReference type="ARBA" id="ARBA00022679"/>
    </source>
</evidence>
<dbReference type="InterPro" id="IPR011005">
    <property type="entry name" value="Dihydropteroate_synth-like_sf"/>
</dbReference>
<dbReference type="UniPathway" id="UPA00077">
    <property type="reaction ID" value="UER00156"/>
</dbReference>
<protein>
    <recommendedName>
        <fullName evidence="6 13">Dihydropteroate synthase</fullName>
        <shortName evidence="13">DHPS</shortName>
        <ecNumber evidence="5 13">2.5.1.15</ecNumber>
    </recommendedName>
    <alternativeName>
        <fullName evidence="11 13">Dihydropteroate pyrophosphorylase</fullName>
    </alternativeName>
</protein>
<dbReference type="CDD" id="cd00739">
    <property type="entry name" value="DHPS"/>
    <property type="match status" value="1"/>
</dbReference>
<evidence type="ECO:0000256" key="6">
    <source>
        <dbReference type="ARBA" id="ARBA00016919"/>
    </source>
</evidence>
<dbReference type="FunFam" id="3.20.20.20:FF:000006">
    <property type="entry name" value="Dihydropteroate synthase"/>
    <property type="match status" value="1"/>
</dbReference>
<gene>
    <name evidence="15" type="ORF">SAMN04490178_105193</name>
</gene>
<keyword evidence="16" id="KW-1185">Reference proteome</keyword>
<evidence type="ECO:0000256" key="8">
    <source>
        <dbReference type="ARBA" id="ARBA00022723"/>
    </source>
</evidence>
<feature type="domain" description="Pterin-binding" evidence="14">
    <location>
        <begin position="39"/>
        <end position="288"/>
    </location>
</feature>
<evidence type="ECO:0000313" key="16">
    <source>
        <dbReference type="Proteomes" id="UP000198847"/>
    </source>
</evidence>
<evidence type="ECO:0000256" key="12">
    <source>
        <dbReference type="ARBA" id="ARBA00053449"/>
    </source>
</evidence>
<dbReference type="InterPro" id="IPR000489">
    <property type="entry name" value="Pterin-binding_dom"/>
</dbReference>
<proteinExistence type="inferred from homology"/>
<evidence type="ECO:0000256" key="3">
    <source>
        <dbReference type="ARBA" id="ARBA00004763"/>
    </source>
</evidence>
<dbReference type="SUPFAM" id="SSF51717">
    <property type="entry name" value="Dihydropteroate synthetase-like"/>
    <property type="match status" value="1"/>
</dbReference>
<comment type="pathway">
    <text evidence="3 13">Cofactor biosynthesis; tetrahydrofolate biosynthesis; 7,8-dihydrofolate from 2-amino-4-hydroxy-6-hydroxymethyl-7,8-dihydropteridine diphosphate and 4-aminobenzoate: step 1/2.</text>
</comment>
<dbReference type="Pfam" id="PF00809">
    <property type="entry name" value="Pterin_bind"/>
    <property type="match status" value="1"/>
</dbReference>
<dbReference type="PROSITE" id="PS00793">
    <property type="entry name" value="DHPS_2"/>
    <property type="match status" value="1"/>
</dbReference>
<dbReference type="EC" id="2.5.1.15" evidence="5 13"/>
<dbReference type="GO" id="GO:0005829">
    <property type="term" value="C:cytosol"/>
    <property type="evidence" value="ECO:0007669"/>
    <property type="project" value="TreeGrafter"/>
</dbReference>
<dbReference type="PANTHER" id="PTHR20941">
    <property type="entry name" value="FOLATE SYNTHESIS PROTEINS"/>
    <property type="match status" value="1"/>
</dbReference>
<comment type="function">
    <text evidence="12 13">Catalyzes the condensation of para-aminobenzoate (pABA) with 6-hydroxymethyl-7,8-dihydropterin diphosphate (DHPt-PP) to form 7,8-dihydropteroate (H2Pte), the immediate precursor of folate derivatives.</text>
</comment>
<dbReference type="GO" id="GO:0046872">
    <property type="term" value="F:metal ion binding"/>
    <property type="evidence" value="ECO:0007669"/>
    <property type="project" value="UniProtKB-KW"/>
</dbReference>
<keyword evidence="9 13" id="KW-0460">Magnesium</keyword>
<keyword evidence="7 13" id="KW-0808">Transferase</keyword>
<accession>A0A1H8SU31</accession>
<dbReference type="InterPro" id="IPR045031">
    <property type="entry name" value="DHP_synth-like"/>
</dbReference>
<evidence type="ECO:0000256" key="4">
    <source>
        <dbReference type="ARBA" id="ARBA00009503"/>
    </source>
</evidence>
<name>A0A1H8SU31_9FIRM</name>
<dbReference type="Proteomes" id="UP000198847">
    <property type="component" value="Unassembled WGS sequence"/>
</dbReference>
<dbReference type="NCBIfam" id="TIGR01496">
    <property type="entry name" value="DHPS"/>
    <property type="match status" value="1"/>
</dbReference>
<dbReference type="Gene3D" id="3.20.20.20">
    <property type="entry name" value="Dihydropteroate synthase-like"/>
    <property type="match status" value="1"/>
</dbReference>
<comment type="cofactor">
    <cofactor evidence="2 13">
        <name>Mg(2+)</name>
        <dbReference type="ChEBI" id="CHEBI:18420"/>
    </cofactor>
</comment>
<dbReference type="GO" id="GO:0046654">
    <property type="term" value="P:tetrahydrofolate biosynthetic process"/>
    <property type="evidence" value="ECO:0007669"/>
    <property type="project" value="UniProtKB-UniPathway"/>
</dbReference>
<dbReference type="PANTHER" id="PTHR20941:SF1">
    <property type="entry name" value="FOLIC ACID SYNTHESIS PROTEIN FOL1"/>
    <property type="match status" value="1"/>
</dbReference>
<dbReference type="OrthoDB" id="9811744at2"/>
<dbReference type="GO" id="GO:0046656">
    <property type="term" value="P:folic acid biosynthetic process"/>
    <property type="evidence" value="ECO:0007669"/>
    <property type="project" value="UniProtKB-KW"/>
</dbReference>
<reference evidence="15 16" key="1">
    <citation type="submission" date="2016-10" db="EMBL/GenBank/DDBJ databases">
        <authorList>
            <person name="de Groot N.N."/>
        </authorList>
    </citation>
    <scope>NUCLEOTIDE SEQUENCE [LARGE SCALE GENOMIC DNA]</scope>
    <source>
        <strain evidence="15 16">DSM 13305</strain>
    </source>
</reference>
<organism evidence="15 16">
    <name type="scientific">Propionispora vibrioides</name>
    <dbReference type="NCBI Taxonomy" id="112903"/>
    <lineage>
        <taxon>Bacteria</taxon>
        <taxon>Bacillati</taxon>
        <taxon>Bacillota</taxon>
        <taxon>Negativicutes</taxon>
        <taxon>Selenomonadales</taxon>
        <taxon>Sporomusaceae</taxon>
        <taxon>Propionispora</taxon>
    </lineage>
</organism>
<dbReference type="InterPro" id="IPR006390">
    <property type="entry name" value="DHP_synth_dom"/>
</dbReference>
<evidence type="ECO:0000313" key="15">
    <source>
        <dbReference type="EMBL" id="SEO82192.1"/>
    </source>
</evidence>
<dbReference type="PROSITE" id="PS50972">
    <property type="entry name" value="PTERIN_BINDING"/>
    <property type="match status" value="1"/>
</dbReference>
<dbReference type="PROSITE" id="PS00792">
    <property type="entry name" value="DHPS_1"/>
    <property type="match status" value="1"/>
</dbReference>
<keyword evidence="8 13" id="KW-0479">Metal-binding</keyword>
<evidence type="ECO:0000259" key="14">
    <source>
        <dbReference type="PROSITE" id="PS50972"/>
    </source>
</evidence>
<comment type="catalytic activity">
    <reaction evidence="1">
        <text>(7,8-dihydropterin-6-yl)methyl diphosphate + 4-aminobenzoate = 7,8-dihydropteroate + diphosphate</text>
        <dbReference type="Rhea" id="RHEA:19949"/>
        <dbReference type="ChEBI" id="CHEBI:17836"/>
        <dbReference type="ChEBI" id="CHEBI:17839"/>
        <dbReference type="ChEBI" id="CHEBI:33019"/>
        <dbReference type="ChEBI" id="CHEBI:72950"/>
        <dbReference type="EC" id="2.5.1.15"/>
    </reaction>
</comment>
<dbReference type="EMBL" id="FODY01000005">
    <property type="protein sequence ID" value="SEO82192.1"/>
    <property type="molecule type" value="Genomic_DNA"/>
</dbReference>
<evidence type="ECO:0000256" key="13">
    <source>
        <dbReference type="RuleBase" id="RU361205"/>
    </source>
</evidence>
<evidence type="ECO:0000256" key="2">
    <source>
        <dbReference type="ARBA" id="ARBA00001946"/>
    </source>
</evidence>
<evidence type="ECO:0000256" key="1">
    <source>
        <dbReference type="ARBA" id="ARBA00000012"/>
    </source>
</evidence>
<keyword evidence="10 13" id="KW-0289">Folate biosynthesis</keyword>
<dbReference type="GO" id="GO:0004156">
    <property type="term" value="F:dihydropteroate synthase activity"/>
    <property type="evidence" value="ECO:0007669"/>
    <property type="project" value="UniProtKB-EC"/>
</dbReference>
<comment type="similarity">
    <text evidence="4 13">Belongs to the DHPS family.</text>
</comment>